<dbReference type="Proteomes" id="UP000325558">
    <property type="component" value="Unassembled WGS sequence"/>
</dbReference>
<reference evidence="2" key="1">
    <citation type="submission" date="2019-04" db="EMBL/GenBank/DDBJ databases">
        <title>Friends and foes A comparative genomics study of 23 Aspergillus species from section Flavi.</title>
        <authorList>
            <consortium name="DOE Joint Genome Institute"/>
            <person name="Kjaerbolling I."/>
            <person name="Vesth T."/>
            <person name="Frisvad J.C."/>
            <person name="Nybo J.L."/>
            <person name="Theobald S."/>
            <person name="Kildgaard S."/>
            <person name="Isbrandt T."/>
            <person name="Kuo A."/>
            <person name="Sato A."/>
            <person name="Lyhne E.K."/>
            <person name="Kogle M.E."/>
            <person name="Wiebenga A."/>
            <person name="Kun R.S."/>
            <person name="Lubbers R.J."/>
            <person name="Makela M.R."/>
            <person name="Barry K."/>
            <person name="Chovatia M."/>
            <person name="Clum A."/>
            <person name="Daum C."/>
            <person name="Haridas S."/>
            <person name="He G."/>
            <person name="LaButti K."/>
            <person name="Lipzen A."/>
            <person name="Mondo S."/>
            <person name="Riley R."/>
            <person name="Salamov A."/>
            <person name="Simmons B.A."/>
            <person name="Magnuson J.K."/>
            <person name="Henrissat B."/>
            <person name="Mortensen U.H."/>
            <person name="Larsen T.O."/>
            <person name="Devries R.P."/>
            <person name="Grigoriev I.V."/>
            <person name="Machida M."/>
            <person name="Baker S.E."/>
            <person name="Andersen M.R."/>
        </authorList>
    </citation>
    <scope>NUCLEOTIDE SEQUENCE</scope>
    <source>
        <strain evidence="2">CBS 117612</strain>
    </source>
</reference>
<accession>A0A5N6Y8X1</accession>
<proteinExistence type="predicted"/>
<dbReference type="EMBL" id="ML737137">
    <property type="protein sequence ID" value="KAE8341912.1"/>
    <property type="molecule type" value="Genomic_DNA"/>
</dbReference>
<keyword evidence="1" id="KW-0472">Membrane</keyword>
<dbReference type="AlphaFoldDB" id="A0A5N6Y8X1"/>
<organism evidence="2">
    <name type="scientific">Aspergillus arachidicola</name>
    <dbReference type="NCBI Taxonomy" id="656916"/>
    <lineage>
        <taxon>Eukaryota</taxon>
        <taxon>Fungi</taxon>
        <taxon>Dikarya</taxon>
        <taxon>Ascomycota</taxon>
        <taxon>Pezizomycotina</taxon>
        <taxon>Eurotiomycetes</taxon>
        <taxon>Eurotiomycetidae</taxon>
        <taxon>Eurotiales</taxon>
        <taxon>Aspergillaceae</taxon>
        <taxon>Aspergillus</taxon>
        <taxon>Aspergillus subgen. Circumdati</taxon>
    </lineage>
</organism>
<sequence length="54" mass="6513">MLSWLCSGLYRGMSRYYIYDICILCREVLFVDLYYWNCVVCFYCIIIGGIDYLN</sequence>
<gene>
    <name evidence="2" type="ORF">BDV24DRAFT_131075</name>
</gene>
<keyword evidence="1" id="KW-0812">Transmembrane</keyword>
<name>A0A5N6Y8X1_9EURO</name>
<evidence type="ECO:0000313" key="2">
    <source>
        <dbReference type="EMBL" id="KAE8341912.1"/>
    </source>
</evidence>
<feature type="transmembrane region" description="Helical" evidence="1">
    <location>
        <begin position="34"/>
        <end position="53"/>
    </location>
</feature>
<keyword evidence="1" id="KW-1133">Transmembrane helix</keyword>
<protein>
    <submittedName>
        <fullName evidence="2">Uncharacterized protein</fullName>
    </submittedName>
</protein>
<evidence type="ECO:0000256" key="1">
    <source>
        <dbReference type="SAM" id="Phobius"/>
    </source>
</evidence>